<dbReference type="InterPro" id="IPR015424">
    <property type="entry name" value="PyrdxlP-dep_Trfase"/>
</dbReference>
<dbReference type="RefSeq" id="XP_043124161.1">
    <property type="nucleotide sequence ID" value="XM_043268226.1"/>
</dbReference>
<proteinExistence type="predicted"/>
<evidence type="ECO:0000256" key="2">
    <source>
        <dbReference type="ARBA" id="ARBA00022898"/>
    </source>
</evidence>
<reference evidence="4 5" key="1">
    <citation type="submission" date="2021-02" db="EMBL/GenBank/DDBJ databases">
        <title>Pan-genome distribution and transcriptional activeness of fungal secondary metabolism genes in Aspergillus section Fumigati.</title>
        <authorList>
            <person name="Takahashi H."/>
            <person name="Umemura M."/>
            <person name="Ninomiya A."/>
            <person name="Kusuya Y."/>
            <person name="Urayama S."/>
            <person name="Shimizu M."/>
            <person name="Watanabe A."/>
            <person name="Kamei K."/>
            <person name="Yaguchi T."/>
            <person name="Hagiwara D."/>
        </authorList>
    </citation>
    <scope>NUCLEOTIDE SEQUENCE [LARGE SCALE GENOMIC DNA]</scope>
    <source>
        <strain evidence="4 5">IFM 47045</strain>
    </source>
</reference>
<dbReference type="PANTHER" id="PTHR42735:SF4">
    <property type="entry name" value="PYRIDOXAL PHOSPHATE-DEPENDENT DECARBOXYLASE FAMILY PROTEIN"/>
    <property type="match status" value="1"/>
</dbReference>
<organism evidence="4 5">
    <name type="scientific">Aspergillus viridinutans</name>
    <dbReference type="NCBI Taxonomy" id="75553"/>
    <lineage>
        <taxon>Eukaryota</taxon>
        <taxon>Fungi</taxon>
        <taxon>Dikarya</taxon>
        <taxon>Ascomycota</taxon>
        <taxon>Pezizomycotina</taxon>
        <taxon>Eurotiomycetes</taxon>
        <taxon>Eurotiomycetidae</taxon>
        <taxon>Eurotiales</taxon>
        <taxon>Aspergillaceae</taxon>
        <taxon>Aspergillus</taxon>
        <taxon>Aspergillus subgen. Fumigati</taxon>
    </lineage>
</organism>
<dbReference type="PANTHER" id="PTHR42735">
    <property type="match status" value="1"/>
</dbReference>
<sequence>MSFEENEFDRISAFFIGPKGANLPDFRANINTILDELLETRLDYMPKDTKFISKTVRRSKKFREVRDMVGNVVRTTAQVLGAHSVPFWTPRYEGHMCADLTMASLLGYFMTMLYNPNNVALEASPLTTVAEYQVGQQLCDLFRYNTDPEKQDLPLAWGHITCDGTIANLESIWVARYLKFYTLALQWAINEGTLQFI</sequence>
<dbReference type="GeneID" id="66932987"/>
<comment type="caution">
    <text evidence="4">The sequence shown here is derived from an EMBL/GenBank/DDBJ whole genome shotgun (WGS) entry which is preliminary data.</text>
</comment>
<name>A0A9P3BRH7_ASPVI</name>
<dbReference type="InterPro" id="IPR015421">
    <property type="entry name" value="PyrdxlP-dep_Trfase_major"/>
</dbReference>
<dbReference type="InterPro" id="IPR050477">
    <property type="entry name" value="GrpII_AminoAcid_Decarb"/>
</dbReference>
<keyword evidence="2" id="KW-0663">Pyridoxal phosphate</keyword>
<comment type="cofactor">
    <cofactor evidence="1">
        <name>pyridoxal 5'-phosphate</name>
        <dbReference type="ChEBI" id="CHEBI:597326"/>
    </cofactor>
</comment>
<evidence type="ECO:0000313" key="5">
    <source>
        <dbReference type="Proteomes" id="UP000710440"/>
    </source>
</evidence>
<dbReference type="OrthoDB" id="2161780at2759"/>
<protein>
    <submittedName>
        <fullName evidence="4">Uncharacterized protein</fullName>
    </submittedName>
</protein>
<gene>
    <name evidence="4" type="ORF">Aspvir_005005</name>
</gene>
<accession>A0A9P3BRH7</accession>
<evidence type="ECO:0000256" key="3">
    <source>
        <dbReference type="ARBA" id="ARBA00023239"/>
    </source>
</evidence>
<keyword evidence="5" id="KW-1185">Reference proteome</keyword>
<evidence type="ECO:0000313" key="4">
    <source>
        <dbReference type="EMBL" id="GIK00975.1"/>
    </source>
</evidence>
<evidence type="ECO:0000256" key="1">
    <source>
        <dbReference type="ARBA" id="ARBA00001933"/>
    </source>
</evidence>
<dbReference type="Proteomes" id="UP000710440">
    <property type="component" value="Unassembled WGS sequence"/>
</dbReference>
<dbReference type="EMBL" id="BOPL01000002">
    <property type="protein sequence ID" value="GIK00975.1"/>
    <property type="molecule type" value="Genomic_DNA"/>
</dbReference>
<keyword evidence="3" id="KW-0456">Lyase</keyword>
<dbReference type="Gene3D" id="3.40.640.10">
    <property type="entry name" value="Type I PLP-dependent aspartate aminotransferase-like (Major domain)"/>
    <property type="match status" value="1"/>
</dbReference>
<dbReference type="SUPFAM" id="SSF53383">
    <property type="entry name" value="PLP-dependent transferases"/>
    <property type="match status" value="1"/>
</dbReference>
<dbReference type="AlphaFoldDB" id="A0A9P3BRH7"/>